<evidence type="ECO:0000313" key="3">
    <source>
        <dbReference type="Proteomes" id="UP000719766"/>
    </source>
</evidence>
<protein>
    <submittedName>
        <fullName evidence="2">Uncharacterized protein</fullName>
    </submittedName>
</protein>
<reference evidence="2" key="1">
    <citation type="journal article" date="2020" name="New Phytol.">
        <title>Comparative genomics reveals dynamic genome evolution in host specialist ectomycorrhizal fungi.</title>
        <authorList>
            <person name="Lofgren L.A."/>
            <person name="Nguyen N.H."/>
            <person name="Vilgalys R."/>
            <person name="Ruytinx J."/>
            <person name="Liao H.L."/>
            <person name="Branco S."/>
            <person name="Kuo A."/>
            <person name="LaButti K."/>
            <person name="Lipzen A."/>
            <person name="Andreopoulos W."/>
            <person name="Pangilinan J."/>
            <person name="Riley R."/>
            <person name="Hundley H."/>
            <person name="Na H."/>
            <person name="Barry K."/>
            <person name="Grigoriev I.V."/>
            <person name="Stajich J.E."/>
            <person name="Kennedy P.G."/>
        </authorList>
    </citation>
    <scope>NUCLEOTIDE SEQUENCE</scope>
    <source>
        <strain evidence="2">S12</strain>
    </source>
</reference>
<name>A0A9P7DET9_9AGAM</name>
<keyword evidence="3" id="KW-1185">Reference proteome</keyword>
<dbReference type="OrthoDB" id="2663268at2759"/>
<dbReference type="RefSeq" id="XP_041158151.1">
    <property type="nucleotide sequence ID" value="XM_041300340.1"/>
</dbReference>
<proteinExistence type="predicted"/>
<dbReference type="Proteomes" id="UP000719766">
    <property type="component" value="Unassembled WGS sequence"/>
</dbReference>
<dbReference type="AlphaFoldDB" id="A0A9P7DET9"/>
<organism evidence="2 3">
    <name type="scientific">Suillus plorans</name>
    <dbReference type="NCBI Taxonomy" id="116603"/>
    <lineage>
        <taxon>Eukaryota</taxon>
        <taxon>Fungi</taxon>
        <taxon>Dikarya</taxon>
        <taxon>Basidiomycota</taxon>
        <taxon>Agaricomycotina</taxon>
        <taxon>Agaricomycetes</taxon>
        <taxon>Agaricomycetidae</taxon>
        <taxon>Boletales</taxon>
        <taxon>Suillineae</taxon>
        <taxon>Suillaceae</taxon>
        <taxon>Suillus</taxon>
    </lineage>
</organism>
<feature type="compositionally biased region" description="Basic and acidic residues" evidence="1">
    <location>
        <begin position="63"/>
        <end position="72"/>
    </location>
</feature>
<evidence type="ECO:0000313" key="2">
    <source>
        <dbReference type="EMBL" id="KAG1791306.1"/>
    </source>
</evidence>
<accession>A0A9P7DET9</accession>
<dbReference type="EMBL" id="JABBWE010000043">
    <property type="protein sequence ID" value="KAG1791306.1"/>
    <property type="molecule type" value="Genomic_DNA"/>
</dbReference>
<sequence length="306" mass="34495">MAPLRWTTSEELEWLQNELPEFLNMQKDQKLTCFYELLFPRWFSLFLEHLKYWKPTGNPPLHEGEAVVHQNDDSSDTNISDESGLLPLTPEQEAELEGEKEIRQKSDSQRLRIDPVRWAIQLWNSAHASGWAKCRCHSMNGTIVMGHKLTDEPSWLLTVSEEGTSEPTGYSWAHHNTGKGADWLSTQASGRAQLVLTFNMRIGPADRASQGGPQYAGKSGGPTMKEFPVVMGVTDGPSKFFWPTGYAYDPAQRGNIQSHLLFGPVHMPGSLGWAYRWAQENMHLISEGPTKPNIWHGTALHSRRAS</sequence>
<dbReference type="GeneID" id="64594104"/>
<feature type="region of interest" description="Disordered" evidence="1">
    <location>
        <begin position="63"/>
        <end position="95"/>
    </location>
</feature>
<evidence type="ECO:0000256" key="1">
    <source>
        <dbReference type="SAM" id="MobiDB-lite"/>
    </source>
</evidence>
<gene>
    <name evidence="2" type="ORF">HD556DRAFT_1309900</name>
</gene>
<comment type="caution">
    <text evidence="2">The sequence shown here is derived from an EMBL/GenBank/DDBJ whole genome shotgun (WGS) entry which is preliminary data.</text>
</comment>